<keyword evidence="3" id="KW-1185">Reference proteome</keyword>
<comment type="caution">
    <text evidence="2">The sequence shown here is derived from an EMBL/GenBank/DDBJ whole genome shotgun (WGS) entry which is preliminary data.</text>
</comment>
<evidence type="ECO:0000259" key="1">
    <source>
        <dbReference type="Pfam" id="PF08241"/>
    </source>
</evidence>
<sequence length="331" mass="35584">MLIEDAATIADLLACPACNSAVRSGPAGADGRATLACTNPDCAHHTGFDRVGGQALLVDFPTSVLDREATLASGGASVVERADWRETIGRVVNGRNHYAAHYARDVVKQLEASGVERPVILVVGGGIIGSGANDLYASQTVGVASFDIYSSPQVTFIGDALSIPFADNSVDAVWVQGVLEVTIDAPKVAAEMQRVLKPNGLLFANVSFMWPVCEGAYDFSRYTASGLRWLFRQCAPLSLGFSNGPGTMAALAIRYLFQALLRSTKAGQIAAFPFAWLRMLDRFCDVRRGLDAAPAIFFYGRKTDTPADFHDAIQFYQDRVPLARAAQKLRD</sequence>
<dbReference type="SUPFAM" id="SSF53335">
    <property type="entry name" value="S-adenosyl-L-methionine-dependent methyltransferases"/>
    <property type="match status" value="1"/>
</dbReference>
<dbReference type="Pfam" id="PF08241">
    <property type="entry name" value="Methyltransf_11"/>
    <property type="match status" value="1"/>
</dbReference>
<gene>
    <name evidence="2" type="ORF">HRV97_00640</name>
</gene>
<keyword evidence="2" id="KW-0808">Transferase</keyword>
<proteinExistence type="predicted"/>
<organism evidence="2 3">
    <name type="scientific">Sphingomonas hominis</name>
    <dbReference type="NCBI Taxonomy" id="2741495"/>
    <lineage>
        <taxon>Bacteria</taxon>
        <taxon>Pseudomonadati</taxon>
        <taxon>Pseudomonadota</taxon>
        <taxon>Alphaproteobacteria</taxon>
        <taxon>Sphingomonadales</taxon>
        <taxon>Sphingomonadaceae</taxon>
        <taxon>Sphingomonas</taxon>
    </lineage>
</organism>
<feature type="domain" description="Methyltransferase type 11" evidence="1">
    <location>
        <begin position="156"/>
        <end position="203"/>
    </location>
</feature>
<dbReference type="Gene3D" id="3.40.50.150">
    <property type="entry name" value="Vaccinia Virus protein VP39"/>
    <property type="match status" value="1"/>
</dbReference>
<accession>A0ABX2JBV9</accession>
<dbReference type="GO" id="GO:0032259">
    <property type="term" value="P:methylation"/>
    <property type="evidence" value="ECO:0007669"/>
    <property type="project" value="UniProtKB-KW"/>
</dbReference>
<keyword evidence="2" id="KW-0489">Methyltransferase</keyword>
<dbReference type="InterPro" id="IPR013216">
    <property type="entry name" value="Methyltransf_11"/>
</dbReference>
<dbReference type="Proteomes" id="UP000621447">
    <property type="component" value="Unassembled WGS sequence"/>
</dbReference>
<protein>
    <submittedName>
        <fullName evidence="2">Class I SAM-dependent methyltransferase</fullName>
    </submittedName>
</protein>
<name>A0ABX2JBV9_9SPHN</name>
<dbReference type="GO" id="GO:0008168">
    <property type="term" value="F:methyltransferase activity"/>
    <property type="evidence" value="ECO:0007669"/>
    <property type="project" value="UniProtKB-KW"/>
</dbReference>
<dbReference type="RefSeq" id="WP_174191779.1">
    <property type="nucleotide sequence ID" value="NZ_JABULH010000001.1"/>
</dbReference>
<evidence type="ECO:0000313" key="2">
    <source>
        <dbReference type="EMBL" id="NTS63663.1"/>
    </source>
</evidence>
<dbReference type="EMBL" id="JABULH010000001">
    <property type="protein sequence ID" value="NTS63663.1"/>
    <property type="molecule type" value="Genomic_DNA"/>
</dbReference>
<dbReference type="InterPro" id="IPR029063">
    <property type="entry name" value="SAM-dependent_MTases_sf"/>
</dbReference>
<evidence type="ECO:0000313" key="3">
    <source>
        <dbReference type="Proteomes" id="UP000621447"/>
    </source>
</evidence>
<reference evidence="2 3" key="1">
    <citation type="submission" date="2020-06" db="EMBL/GenBank/DDBJ databases">
        <title>Sphingomonas hominis sp. nov., a member of the Sphingomonas, isolated from the hair of a 22-year-old girl.</title>
        <authorList>
            <person name="Zhang D.-F."/>
            <person name="Cui X.-W."/>
        </authorList>
    </citation>
    <scope>NUCLEOTIDE SEQUENCE [LARGE SCALE GENOMIC DNA]</scope>
    <source>
        <strain evidence="2 3">HHU CXW</strain>
    </source>
</reference>